<dbReference type="Proteomes" id="UP000576821">
    <property type="component" value="Unassembled WGS sequence"/>
</dbReference>
<dbReference type="AlphaFoldDB" id="A0A846M1S9"/>
<dbReference type="SUPFAM" id="SSF51679">
    <property type="entry name" value="Bacterial luciferase-like"/>
    <property type="match status" value="1"/>
</dbReference>
<evidence type="ECO:0000256" key="3">
    <source>
        <dbReference type="ARBA" id="ARBA00023002"/>
    </source>
</evidence>
<dbReference type="InterPro" id="IPR050172">
    <property type="entry name" value="SsuD_RutA_monooxygenase"/>
</dbReference>
<keyword evidence="2" id="KW-0288">FMN</keyword>
<proteinExistence type="predicted"/>
<dbReference type="GO" id="GO:0008726">
    <property type="term" value="F:alkanesulfonate monooxygenase activity"/>
    <property type="evidence" value="ECO:0007669"/>
    <property type="project" value="TreeGrafter"/>
</dbReference>
<dbReference type="Gene3D" id="3.20.20.30">
    <property type="entry name" value="Luciferase-like domain"/>
    <property type="match status" value="1"/>
</dbReference>
<dbReference type="EMBL" id="JAASQR010000001">
    <property type="protein sequence ID" value="NIJ15573.1"/>
    <property type="molecule type" value="Genomic_DNA"/>
</dbReference>
<dbReference type="InterPro" id="IPR011251">
    <property type="entry name" value="Luciferase-like_dom"/>
</dbReference>
<dbReference type="Pfam" id="PF00296">
    <property type="entry name" value="Bac_luciferase"/>
    <property type="match status" value="1"/>
</dbReference>
<dbReference type="InterPro" id="IPR036661">
    <property type="entry name" value="Luciferase-like_sf"/>
</dbReference>
<evidence type="ECO:0000256" key="1">
    <source>
        <dbReference type="ARBA" id="ARBA00022630"/>
    </source>
</evidence>
<sequence>MSLPTCSPRSRDVEIAWYRNIDEGPWDGLATFDRAVYPSSWALTVQLAAAAAMTERVRLWSGIAILPVRNAALFAKEVATIDVLSGGRLTLGVGIGAHDVEYTATGGVLEQRRQRMDAQVETMQKIWAQVPPVEGHYPIGPAPVQTGGIPIIAGVEGPKAIARAAKWATGVMEGSHAMHFDPERVGEQRQRVVQGWKDAGRTDTPHFSSSVFFALGDDPQSQLTEFLADFLKPYGVDSAFLETSTSHGVDNLRAAVAGARAAGVDDLMLLPTTADPNEIARAREALGI</sequence>
<name>A0A846M1S9_9SPHN</name>
<evidence type="ECO:0000256" key="4">
    <source>
        <dbReference type="ARBA" id="ARBA00023033"/>
    </source>
</evidence>
<evidence type="ECO:0000313" key="6">
    <source>
        <dbReference type="EMBL" id="NIJ15573.1"/>
    </source>
</evidence>
<evidence type="ECO:0000313" key="7">
    <source>
        <dbReference type="Proteomes" id="UP000576821"/>
    </source>
</evidence>
<dbReference type="GO" id="GO:0046306">
    <property type="term" value="P:alkanesulfonate catabolic process"/>
    <property type="evidence" value="ECO:0007669"/>
    <property type="project" value="TreeGrafter"/>
</dbReference>
<evidence type="ECO:0000259" key="5">
    <source>
        <dbReference type="Pfam" id="PF00296"/>
    </source>
</evidence>
<gene>
    <name evidence="6" type="ORF">FHS54_000522</name>
</gene>
<evidence type="ECO:0000256" key="2">
    <source>
        <dbReference type="ARBA" id="ARBA00022643"/>
    </source>
</evidence>
<accession>A0A846M1S9</accession>
<feature type="domain" description="Luciferase-like" evidence="5">
    <location>
        <begin position="31"/>
        <end position="248"/>
    </location>
</feature>
<comment type="caution">
    <text evidence="6">The sequence shown here is derived from an EMBL/GenBank/DDBJ whole genome shotgun (WGS) entry which is preliminary data.</text>
</comment>
<protein>
    <submittedName>
        <fullName evidence="6">Alkanesulfonate monooxygenase SsuD/methylene tetrahydromethanopterin reductase-like flavin-dependent oxidoreductase (Luciferase family)</fullName>
    </submittedName>
</protein>
<dbReference type="PANTHER" id="PTHR42847">
    <property type="entry name" value="ALKANESULFONATE MONOOXYGENASE"/>
    <property type="match status" value="1"/>
</dbReference>
<keyword evidence="4 6" id="KW-0503">Monooxygenase</keyword>
<dbReference type="PANTHER" id="PTHR42847:SF4">
    <property type="entry name" value="ALKANESULFONATE MONOOXYGENASE-RELATED"/>
    <property type="match status" value="1"/>
</dbReference>
<reference evidence="6 7" key="1">
    <citation type="submission" date="2020-03" db="EMBL/GenBank/DDBJ databases">
        <title>Genomic Encyclopedia of Type Strains, Phase IV (KMG-IV): sequencing the most valuable type-strain genomes for metagenomic binning, comparative biology and taxonomic classification.</title>
        <authorList>
            <person name="Goeker M."/>
        </authorList>
    </citation>
    <scope>NUCLEOTIDE SEQUENCE [LARGE SCALE GENOMIC DNA]</scope>
    <source>
        <strain evidence="6 7">DSM 21299</strain>
    </source>
</reference>
<keyword evidence="3" id="KW-0560">Oxidoreductase</keyword>
<keyword evidence="7" id="KW-1185">Reference proteome</keyword>
<organism evidence="6 7">
    <name type="scientific">Sphingobium vermicomposti</name>
    <dbReference type="NCBI Taxonomy" id="529005"/>
    <lineage>
        <taxon>Bacteria</taxon>
        <taxon>Pseudomonadati</taxon>
        <taxon>Pseudomonadota</taxon>
        <taxon>Alphaproteobacteria</taxon>
        <taxon>Sphingomonadales</taxon>
        <taxon>Sphingomonadaceae</taxon>
        <taxon>Sphingobium</taxon>
    </lineage>
</organism>
<keyword evidence="1" id="KW-0285">Flavoprotein</keyword>